<comment type="similarity">
    <text evidence="1">Belongs to the sterol desaturase family.</text>
</comment>
<dbReference type="InterPro" id="IPR045019">
    <property type="entry name" value="BETA-OHASE-like"/>
</dbReference>
<dbReference type="AlphaFoldDB" id="Q00ZX7"/>
<dbReference type="InParanoid" id="Q00ZX7"/>
<keyword evidence="2" id="KW-0125">Carotenoid biosynthesis</keyword>
<dbReference type="GO" id="GO:0009507">
    <property type="term" value="C:chloroplast"/>
    <property type="evidence" value="ECO:0007669"/>
    <property type="project" value="TreeGrafter"/>
</dbReference>
<accession>A0A454Y6N6</accession>
<evidence type="ECO:0000313" key="8">
    <source>
        <dbReference type="EMBL" id="CAL56155.1"/>
    </source>
</evidence>
<dbReference type="PANTHER" id="PTHR31899">
    <property type="entry name" value="BETA-CAROTENE 3-HYDROXYLASE 1, CHLOROPLASTIC"/>
    <property type="match status" value="1"/>
</dbReference>
<organism evidence="8 10">
    <name type="scientific">Ostreococcus tauri</name>
    <name type="common">Marine green alga</name>
    <dbReference type="NCBI Taxonomy" id="70448"/>
    <lineage>
        <taxon>Eukaryota</taxon>
        <taxon>Viridiplantae</taxon>
        <taxon>Chlorophyta</taxon>
        <taxon>Mamiellophyceae</taxon>
        <taxon>Mamiellales</taxon>
        <taxon>Bathycoccaceae</taxon>
        <taxon>Ostreococcus</taxon>
    </lineage>
</organism>
<dbReference type="FunCoup" id="Q00ZX7">
    <property type="interactions" value="95"/>
</dbReference>
<name>Q00ZX7_OSTTA</name>
<feature type="transmembrane region" description="Helical" evidence="6">
    <location>
        <begin position="76"/>
        <end position="99"/>
    </location>
</feature>
<proteinExistence type="inferred from homology"/>
<dbReference type="EMBL" id="CAID01000010">
    <property type="protein sequence ID" value="CAL56155.1"/>
    <property type="molecule type" value="Genomic_DNA"/>
</dbReference>
<dbReference type="OrthoDB" id="497530at2759"/>
<feature type="transmembrane region" description="Helical" evidence="6">
    <location>
        <begin position="170"/>
        <end position="191"/>
    </location>
</feature>
<keyword evidence="10" id="KW-1185">Reference proteome</keyword>
<protein>
    <recommendedName>
        <fullName evidence="4">beta-carotene 3-hydroxylase</fullName>
        <ecNumber evidence="4">1.14.15.24</ecNumber>
    </recommendedName>
</protein>
<evidence type="ECO:0000256" key="5">
    <source>
        <dbReference type="SAM" id="MobiDB-lite"/>
    </source>
</evidence>
<evidence type="ECO:0000256" key="1">
    <source>
        <dbReference type="ARBA" id="ARBA00009324"/>
    </source>
</evidence>
<dbReference type="Pfam" id="PF04116">
    <property type="entry name" value="FA_hydroxylase"/>
    <property type="match status" value="1"/>
</dbReference>
<dbReference type="GO" id="GO:0010291">
    <property type="term" value="F:beta-carotene 3-hydroxylase activity"/>
    <property type="evidence" value="ECO:0007669"/>
    <property type="project" value="UniProtKB-EC"/>
</dbReference>
<evidence type="ECO:0000313" key="10">
    <source>
        <dbReference type="Proteomes" id="UP000009170"/>
    </source>
</evidence>
<dbReference type="PANTHER" id="PTHR31899:SF9">
    <property type="entry name" value="BETA-CAROTENE 3-HYDROXYLASE 1, CHLOROPLASTIC"/>
    <property type="match status" value="1"/>
</dbReference>
<keyword evidence="6" id="KW-0812">Transmembrane</keyword>
<dbReference type="GO" id="GO:0016119">
    <property type="term" value="P:carotene metabolic process"/>
    <property type="evidence" value="ECO:0007669"/>
    <property type="project" value="TreeGrafter"/>
</dbReference>
<reference evidence="8 10" key="1">
    <citation type="journal article" date="2006" name="Proc. Natl. Acad. Sci. U.S.A.">
        <title>Genome analysis of the smallest free-living eukaryote Ostreococcus tauri unveils many unique features.</title>
        <authorList>
            <person name="Derelle E."/>
            <person name="Ferraz C."/>
            <person name="Rombauts S."/>
            <person name="Rouze P."/>
            <person name="Worden A.Z."/>
            <person name="Robbens S."/>
            <person name="Partensky F."/>
            <person name="Degroeve S."/>
            <person name="Echeynie S."/>
            <person name="Cooke R."/>
            <person name="Saeys Y."/>
            <person name="Wuyts J."/>
            <person name="Jabbari K."/>
            <person name="Bowler C."/>
            <person name="Panaud O."/>
            <person name="Piegu B."/>
            <person name="Ball S.G."/>
            <person name="Ral J.-P."/>
            <person name="Bouget F.-Y."/>
            <person name="Piganeau G."/>
            <person name="De Baets B."/>
            <person name="Picard A."/>
            <person name="Delseny M."/>
            <person name="Demaille J."/>
            <person name="Van de Peer Y."/>
            <person name="Moreau H."/>
        </authorList>
    </citation>
    <scope>NUCLEOTIDE SEQUENCE [LARGE SCALE GENOMIC DNA]</scope>
    <source>
        <strain evidence="8 10">OTTH0595</strain>
    </source>
</reference>
<dbReference type="GeneID" id="9832136"/>
<dbReference type="OMA" id="MEHWARW"/>
<reference evidence="8" key="2">
    <citation type="journal article" date="2014" name="BMC Genomics">
        <title>An improved genome of the model marine alga Ostreococcus tauri unfolds by assessing Illumina de novo assemblies.</title>
        <authorList>
            <person name="Blanc-Mathieu R."/>
            <person name="Verhelst B."/>
            <person name="Derelle E."/>
            <person name="Rombauts S."/>
            <person name="Bouget F.Y."/>
            <person name="Carre I."/>
            <person name="Chateau A."/>
            <person name="Eyre-Walker A."/>
            <person name="Grimsley N."/>
            <person name="Moreau H."/>
            <person name="Piegu B."/>
            <person name="Rivals E."/>
            <person name="Schackwitz W."/>
            <person name="Van de Peer Y."/>
            <person name="Piganeau G."/>
        </authorList>
    </citation>
    <scope>NUCLEOTIDE SEQUENCE</scope>
    <source>
        <strain evidence="8">RCC4221</strain>
    </source>
</reference>
<dbReference type="Proteomes" id="UP000009170">
    <property type="component" value="Unassembled WGS sequence"/>
</dbReference>
<dbReference type="InterPro" id="IPR006694">
    <property type="entry name" value="Fatty_acid_hydroxylase"/>
</dbReference>
<sequence>MKDGQDEDSDEIWGGQRHASEMKTPTRRKARTKAEREASAASYEWSAWASSCGVISVAITATYFRILREVDVNGGVFPVAELVAQLALIAGAAVGMEFYARYAHKHLWHGSWWTMSNKYRQEWNRPIWLLHESHHLPREGAFEANDVFALMNGVPAFALCAFGFFTPGVFGGLCFGAGLGITLFGIAYMYVHDGLVHKRFPTGPLGKLPVMRRIAAGHTIHHTEAFEGVPWGLFLGIQELAAVPGGLEELEKVVIAAERKEKRDELELARRASVGLVTEGAHIPSMKEAPQCKLPEDP</sequence>
<keyword evidence="6" id="KW-1133">Transmembrane helix</keyword>
<feature type="domain" description="Fatty acid hydroxylase" evidence="7">
    <location>
        <begin position="91"/>
        <end position="235"/>
    </location>
</feature>
<evidence type="ECO:0000256" key="3">
    <source>
        <dbReference type="ARBA" id="ARBA00023002"/>
    </source>
</evidence>
<evidence type="ECO:0000313" key="9">
    <source>
        <dbReference type="EMBL" id="OUS43310.1"/>
    </source>
</evidence>
<feature type="region of interest" description="Disordered" evidence="5">
    <location>
        <begin position="1"/>
        <end position="33"/>
    </location>
</feature>
<dbReference type="GO" id="GO:0005506">
    <property type="term" value="F:iron ion binding"/>
    <property type="evidence" value="ECO:0007669"/>
    <property type="project" value="InterPro"/>
</dbReference>
<dbReference type="Proteomes" id="UP000195557">
    <property type="component" value="Unassembled WGS sequence"/>
</dbReference>
<feature type="compositionally biased region" description="Acidic residues" evidence="5">
    <location>
        <begin position="1"/>
        <end position="11"/>
    </location>
</feature>
<evidence type="ECO:0000256" key="2">
    <source>
        <dbReference type="ARBA" id="ARBA00022746"/>
    </source>
</evidence>
<dbReference type="EMBL" id="KZ155832">
    <property type="protein sequence ID" value="OUS43310.1"/>
    <property type="molecule type" value="Genomic_DNA"/>
</dbReference>
<dbReference type="EC" id="1.14.15.24" evidence="4"/>
<accession>Q00ZX7</accession>
<gene>
    <name evidence="9" type="ORF">BE221DRAFT_194724</name>
    <name evidence="8" type="ORF">OT_ostta10g01980</name>
</gene>
<evidence type="ECO:0000256" key="6">
    <source>
        <dbReference type="SAM" id="Phobius"/>
    </source>
</evidence>
<dbReference type="KEGG" id="ota:OT_ostta10g01980"/>
<feature type="transmembrane region" description="Helical" evidence="6">
    <location>
        <begin position="147"/>
        <end position="164"/>
    </location>
</feature>
<evidence type="ECO:0000256" key="4">
    <source>
        <dbReference type="ARBA" id="ARBA00026097"/>
    </source>
</evidence>
<feature type="transmembrane region" description="Helical" evidence="6">
    <location>
        <begin position="45"/>
        <end position="64"/>
    </location>
</feature>
<dbReference type="STRING" id="70448.Q00ZX7"/>
<dbReference type="GO" id="GO:0016123">
    <property type="term" value="P:xanthophyll biosynthetic process"/>
    <property type="evidence" value="ECO:0007669"/>
    <property type="project" value="TreeGrafter"/>
</dbReference>
<dbReference type="RefSeq" id="XP_003081631.1">
    <property type="nucleotide sequence ID" value="XM_003081583.1"/>
</dbReference>
<evidence type="ECO:0000259" key="7">
    <source>
        <dbReference type="Pfam" id="PF04116"/>
    </source>
</evidence>
<accession>A0A1Y5I1C2</accession>
<reference evidence="9" key="3">
    <citation type="submission" date="2017-04" db="EMBL/GenBank/DDBJ databases">
        <title>Population genomics of picophytoplankton unveils novel chromosome hypervariability.</title>
        <authorList>
            <consortium name="DOE Joint Genome Institute"/>
            <person name="Blanc-Mathieu R."/>
            <person name="Krasovec M."/>
            <person name="Hebrard M."/>
            <person name="Yau S."/>
            <person name="Desgranges E."/>
            <person name="Martin J."/>
            <person name="Schackwitz W."/>
            <person name="Kuo A."/>
            <person name="Salin G."/>
            <person name="Donnadieu C."/>
            <person name="Desdevises Y."/>
            <person name="Sanchez-Ferandin S."/>
            <person name="Moreau H."/>
            <person name="Rivals E."/>
            <person name="Grigoriev I.V."/>
            <person name="Grimsley N."/>
            <person name="Eyre-Walker A."/>
            <person name="Piganeau G."/>
        </authorList>
    </citation>
    <scope>NUCLEOTIDE SEQUENCE [LARGE SCALE GENOMIC DNA]</scope>
    <source>
        <strain evidence="9">RCC 1115</strain>
    </source>
</reference>
<keyword evidence="3" id="KW-0560">Oxidoreductase</keyword>
<keyword evidence="6" id="KW-0472">Membrane</keyword>